<dbReference type="Proteomes" id="UP001055804">
    <property type="component" value="Unassembled WGS sequence"/>
</dbReference>
<feature type="DNA-binding region" description="H-T-H motif" evidence="2">
    <location>
        <begin position="50"/>
        <end position="69"/>
    </location>
</feature>
<evidence type="ECO:0000256" key="1">
    <source>
        <dbReference type="ARBA" id="ARBA00023125"/>
    </source>
</evidence>
<accession>A0A9J6PN33</accession>
<dbReference type="AlphaFoldDB" id="A0A9J6PN33"/>
<name>A0A9J6PN33_9PROT</name>
<keyword evidence="6" id="KW-1185">Reference proteome</keyword>
<dbReference type="RefSeq" id="WP_269333439.1">
    <property type="nucleotide sequence ID" value="NZ_JAMZFT010000003.1"/>
</dbReference>
<proteinExistence type="predicted"/>
<gene>
    <name evidence="5" type="ORF">NJQ99_13710</name>
</gene>
<keyword evidence="1 2" id="KW-0238">DNA-binding</keyword>
<feature type="region of interest" description="Disordered" evidence="3">
    <location>
        <begin position="1"/>
        <end position="24"/>
    </location>
</feature>
<dbReference type="Gene3D" id="1.10.357.10">
    <property type="entry name" value="Tetracycline Repressor, domain 2"/>
    <property type="match status" value="1"/>
</dbReference>
<evidence type="ECO:0000313" key="5">
    <source>
        <dbReference type="EMBL" id="MCP1337474.1"/>
    </source>
</evidence>
<sequence length="235" mass="25072">MASKDSGTKAAGTGTRAKSGARAKAAPRVADRVVDAAMRLIPERGWRALTLPEIAEEAGVTLADMRRAVAGKDAILDHFRARIDAQVLEAAEDADLAGETARNRLFDVTMSRFEALEPYRPAIARLREEWGRDPLAALCAARGAVTSMRWMLAAAGIEAGGLKGAALARGLLLIQARVLPVWLSETEEGMPRTLSALDAELARADRIMRGLERACCGGARRGREDAAPEMQEAGA</sequence>
<evidence type="ECO:0000259" key="4">
    <source>
        <dbReference type="PROSITE" id="PS50977"/>
    </source>
</evidence>
<feature type="domain" description="HTH tetR-type" evidence="4">
    <location>
        <begin position="27"/>
        <end position="87"/>
    </location>
</feature>
<comment type="caution">
    <text evidence="5">The sequence shown here is derived from an EMBL/GenBank/DDBJ whole genome shotgun (WGS) entry which is preliminary data.</text>
</comment>
<dbReference type="EMBL" id="JAMZFT010000003">
    <property type="protein sequence ID" value="MCP1337474.1"/>
    <property type="molecule type" value="Genomic_DNA"/>
</dbReference>
<dbReference type="SUPFAM" id="SSF46689">
    <property type="entry name" value="Homeodomain-like"/>
    <property type="match status" value="1"/>
</dbReference>
<dbReference type="GO" id="GO:0003677">
    <property type="term" value="F:DNA binding"/>
    <property type="evidence" value="ECO:0007669"/>
    <property type="project" value="UniProtKB-UniRule"/>
</dbReference>
<dbReference type="InterPro" id="IPR009057">
    <property type="entry name" value="Homeodomain-like_sf"/>
</dbReference>
<dbReference type="InterPro" id="IPR001647">
    <property type="entry name" value="HTH_TetR"/>
</dbReference>
<evidence type="ECO:0000313" key="6">
    <source>
        <dbReference type="Proteomes" id="UP001055804"/>
    </source>
</evidence>
<evidence type="ECO:0000256" key="2">
    <source>
        <dbReference type="PROSITE-ProRule" id="PRU00335"/>
    </source>
</evidence>
<evidence type="ECO:0000256" key="3">
    <source>
        <dbReference type="SAM" id="MobiDB-lite"/>
    </source>
</evidence>
<dbReference type="Pfam" id="PF00440">
    <property type="entry name" value="TetR_N"/>
    <property type="match status" value="1"/>
</dbReference>
<dbReference type="PROSITE" id="PS50977">
    <property type="entry name" value="HTH_TETR_2"/>
    <property type="match status" value="1"/>
</dbReference>
<protein>
    <submittedName>
        <fullName evidence="5">TetR/AcrR family transcriptional regulator</fullName>
    </submittedName>
</protein>
<organism evidence="5 6">
    <name type="scientific">Futiania mangrovi</name>
    <dbReference type="NCBI Taxonomy" id="2959716"/>
    <lineage>
        <taxon>Bacteria</taxon>
        <taxon>Pseudomonadati</taxon>
        <taxon>Pseudomonadota</taxon>
        <taxon>Alphaproteobacteria</taxon>
        <taxon>Futianiales</taxon>
        <taxon>Futianiaceae</taxon>
        <taxon>Futiania</taxon>
    </lineage>
</organism>
<reference evidence="5" key="1">
    <citation type="submission" date="2022-06" db="EMBL/GenBank/DDBJ databases">
        <title>Isolation and Genomics of Futiania mangrovii gen. nov., sp. nov., a Rare and Metabolically-versatile member in the Class Alphaproteobacteria.</title>
        <authorList>
            <person name="Liu L."/>
            <person name="Huang W.-C."/>
            <person name="Pan J."/>
            <person name="Li J."/>
            <person name="Huang Y."/>
            <person name="Du H."/>
            <person name="Liu Y."/>
            <person name="Li M."/>
        </authorList>
    </citation>
    <scope>NUCLEOTIDE SEQUENCE</scope>
    <source>
        <strain evidence="5">FT118</strain>
    </source>
</reference>